<dbReference type="EMBL" id="FZOW01000011">
    <property type="protein sequence ID" value="SNT21025.1"/>
    <property type="molecule type" value="Genomic_DNA"/>
</dbReference>
<evidence type="ECO:0000259" key="7">
    <source>
        <dbReference type="Pfam" id="PF05154"/>
    </source>
</evidence>
<feature type="compositionally biased region" description="Polar residues" evidence="5">
    <location>
        <begin position="10"/>
        <end position="22"/>
    </location>
</feature>
<evidence type="ECO:0000313" key="8">
    <source>
        <dbReference type="EMBL" id="SNT21025.1"/>
    </source>
</evidence>
<evidence type="ECO:0000256" key="3">
    <source>
        <dbReference type="ARBA" id="ARBA00022989"/>
    </source>
</evidence>
<comment type="subcellular location">
    <subcellularLocation>
        <location evidence="1">Membrane</location>
        <topology evidence="1">Multi-pass membrane protein</topology>
    </subcellularLocation>
</comment>
<organism evidence="8 9">
    <name type="scientific">Rhodococcoides kyotonense</name>
    <dbReference type="NCBI Taxonomy" id="398843"/>
    <lineage>
        <taxon>Bacteria</taxon>
        <taxon>Bacillati</taxon>
        <taxon>Actinomycetota</taxon>
        <taxon>Actinomycetes</taxon>
        <taxon>Mycobacteriales</taxon>
        <taxon>Nocardiaceae</taxon>
        <taxon>Rhodococcoides</taxon>
    </lineage>
</organism>
<evidence type="ECO:0000256" key="5">
    <source>
        <dbReference type="SAM" id="MobiDB-lite"/>
    </source>
</evidence>
<keyword evidence="3 6" id="KW-1133">Transmembrane helix</keyword>
<sequence>MTEPDKNSEPNENAETTNSSGGDTERHTTPPEFGAPFDYDATAEASLSEPPATSEIGPVTGATGSGSGSGPGWDVHSGIGNGPGWGASPSYPPPTESDTFPSGVNLDKPSATPSPGYGEADPGGPVYGPPDPGYQQFTQQYPDPGYTPPPPGYPTEGQQGYPPPPYGQQNYGQQNYGQQNYAQQNYGQPGYGQQGYAPQGYGQQPYGAYAGGYGVDQTAPFGRHPVTGEPLSDKSKVTAGLLEILLGAFGAGRFYLNQPGIAIAQIAVTWLTCGIGAIWPLIDGIMMLTGSVRDQHGRPLRD</sequence>
<feature type="transmembrane region" description="Helical" evidence="6">
    <location>
        <begin position="262"/>
        <end position="282"/>
    </location>
</feature>
<gene>
    <name evidence="8" type="ORF">SAMN05421642_11162</name>
</gene>
<evidence type="ECO:0000256" key="2">
    <source>
        <dbReference type="ARBA" id="ARBA00022692"/>
    </source>
</evidence>
<protein>
    <submittedName>
        <fullName evidence="8">TM2 domain-containing protein</fullName>
    </submittedName>
</protein>
<feature type="region of interest" description="Disordered" evidence="5">
    <location>
        <begin position="1"/>
        <end position="173"/>
    </location>
</feature>
<evidence type="ECO:0000256" key="6">
    <source>
        <dbReference type="SAM" id="Phobius"/>
    </source>
</evidence>
<keyword evidence="9" id="KW-1185">Reference proteome</keyword>
<dbReference type="GO" id="GO:0016020">
    <property type="term" value="C:membrane"/>
    <property type="evidence" value="ECO:0007669"/>
    <property type="project" value="UniProtKB-SubCell"/>
</dbReference>
<keyword evidence="4 6" id="KW-0472">Membrane</keyword>
<dbReference type="Pfam" id="PF05154">
    <property type="entry name" value="TM2"/>
    <property type="match status" value="1"/>
</dbReference>
<keyword evidence="2 6" id="KW-0812">Transmembrane</keyword>
<dbReference type="InterPro" id="IPR007829">
    <property type="entry name" value="TM2"/>
</dbReference>
<reference evidence="9" key="1">
    <citation type="submission" date="2017-06" db="EMBL/GenBank/DDBJ databases">
        <authorList>
            <person name="Varghese N."/>
            <person name="Submissions S."/>
        </authorList>
    </citation>
    <scope>NUCLEOTIDE SEQUENCE [LARGE SCALE GENOMIC DNA]</scope>
    <source>
        <strain evidence="9">JCM 23211</strain>
    </source>
</reference>
<dbReference type="OrthoDB" id="2004788at2"/>
<feature type="domain" description="TM2" evidence="7">
    <location>
        <begin position="233"/>
        <end position="285"/>
    </location>
</feature>
<proteinExistence type="predicted"/>
<dbReference type="Proteomes" id="UP000198327">
    <property type="component" value="Unassembled WGS sequence"/>
</dbReference>
<evidence type="ECO:0000256" key="1">
    <source>
        <dbReference type="ARBA" id="ARBA00004141"/>
    </source>
</evidence>
<evidence type="ECO:0000256" key="4">
    <source>
        <dbReference type="ARBA" id="ARBA00023136"/>
    </source>
</evidence>
<dbReference type="RefSeq" id="WP_089248889.1">
    <property type="nucleotide sequence ID" value="NZ_FZOW01000011.1"/>
</dbReference>
<accession>A0A239KSJ3</accession>
<name>A0A239KSJ3_9NOCA</name>
<dbReference type="AlphaFoldDB" id="A0A239KSJ3"/>
<evidence type="ECO:0000313" key="9">
    <source>
        <dbReference type="Proteomes" id="UP000198327"/>
    </source>
</evidence>